<dbReference type="GO" id="GO:0016787">
    <property type="term" value="F:hydrolase activity"/>
    <property type="evidence" value="ECO:0007669"/>
    <property type="project" value="UniProtKB-KW"/>
</dbReference>
<sequence>MGVSRHPLVYLSLAFALLLYCAVCAESRIQGRDQQPWANTLQQTANDGHGMWCIAKPNTNTLKLSRNIEFSCRQKGVDCSPIQPGGSCFRPETTISHASFAMNLFYKAAGKHSWDCHFNGTGIAVAQDPCKFSLRPWCTLVWQLLALVSIRCEGRAWDDNTGVSA</sequence>
<keyword evidence="2" id="KW-0472">Membrane</keyword>
<name>B9RN64_RICCO</name>
<dbReference type="Gene3D" id="1.20.58.1040">
    <property type="match status" value="1"/>
</dbReference>
<dbReference type="InterPro" id="IPR044788">
    <property type="entry name" value="X8_dom_prot"/>
</dbReference>
<evidence type="ECO:0000256" key="2">
    <source>
        <dbReference type="ARBA" id="ARBA00022622"/>
    </source>
</evidence>
<dbReference type="AlphaFoldDB" id="B9RN64"/>
<dbReference type="eggNOG" id="ENOG502S6I7">
    <property type="taxonomic scope" value="Eukaryota"/>
</dbReference>
<keyword evidence="2" id="KW-0336">GPI-anchor</keyword>
<dbReference type="GO" id="GO:0009506">
    <property type="term" value="C:plasmodesma"/>
    <property type="evidence" value="ECO:0007669"/>
    <property type="project" value="UniProtKB-ARBA"/>
</dbReference>
<keyword evidence="6" id="KW-0378">Hydrolase</keyword>
<dbReference type="STRING" id="3988.B9RN64"/>
<organism evidence="6 7">
    <name type="scientific">Ricinus communis</name>
    <name type="common">Castor bean</name>
    <dbReference type="NCBI Taxonomy" id="3988"/>
    <lineage>
        <taxon>Eukaryota</taxon>
        <taxon>Viridiplantae</taxon>
        <taxon>Streptophyta</taxon>
        <taxon>Embryophyta</taxon>
        <taxon>Tracheophyta</taxon>
        <taxon>Spermatophyta</taxon>
        <taxon>Magnoliopsida</taxon>
        <taxon>eudicotyledons</taxon>
        <taxon>Gunneridae</taxon>
        <taxon>Pentapetalae</taxon>
        <taxon>rosids</taxon>
        <taxon>fabids</taxon>
        <taxon>Malpighiales</taxon>
        <taxon>Euphorbiaceae</taxon>
        <taxon>Acalyphoideae</taxon>
        <taxon>Acalypheae</taxon>
        <taxon>Ricinus</taxon>
    </lineage>
</organism>
<reference evidence="7" key="1">
    <citation type="journal article" date="2010" name="Nat. Biotechnol.">
        <title>Draft genome sequence of the oilseed species Ricinus communis.</title>
        <authorList>
            <person name="Chan A.P."/>
            <person name="Crabtree J."/>
            <person name="Zhao Q."/>
            <person name="Lorenzi H."/>
            <person name="Orvis J."/>
            <person name="Puiu D."/>
            <person name="Melake-Berhan A."/>
            <person name="Jones K.M."/>
            <person name="Redman J."/>
            <person name="Chen G."/>
            <person name="Cahoon E.B."/>
            <person name="Gedil M."/>
            <person name="Stanke M."/>
            <person name="Haas B.J."/>
            <person name="Wortman J.R."/>
            <person name="Fraser-Liggett C.M."/>
            <person name="Ravel J."/>
            <person name="Rabinowicz P.D."/>
        </authorList>
    </citation>
    <scope>NUCLEOTIDE SEQUENCE [LARGE SCALE GENOMIC DNA]</scope>
    <source>
        <strain evidence="7">cv. Hale</strain>
    </source>
</reference>
<dbReference type="InterPro" id="IPR012946">
    <property type="entry name" value="X8"/>
</dbReference>
<feature type="chain" id="PRO_5002891200" evidence="4">
    <location>
        <begin position="25"/>
        <end position="165"/>
    </location>
</feature>
<keyword evidence="2" id="KW-0449">Lipoprotein</keyword>
<evidence type="ECO:0000313" key="6">
    <source>
        <dbReference type="EMBL" id="EEF47187.1"/>
    </source>
</evidence>
<keyword evidence="7" id="KW-1185">Reference proteome</keyword>
<dbReference type="Pfam" id="PF07983">
    <property type="entry name" value="X8"/>
    <property type="match status" value="1"/>
</dbReference>
<dbReference type="Proteomes" id="UP000008311">
    <property type="component" value="Unassembled WGS sequence"/>
</dbReference>
<dbReference type="SMART" id="SM00768">
    <property type="entry name" value="X8"/>
    <property type="match status" value="1"/>
</dbReference>
<dbReference type="InParanoid" id="B9RN64"/>
<dbReference type="GO" id="GO:0098552">
    <property type="term" value="C:side of membrane"/>
    <property type="evidence" value="ECO:0007669"/>
    <property type="project" value="UniProtKB-KW"/>
</dbReference>
<protein>
    <submittedName>
        <fullName evidence="6">Hydrolase, hydrolyzing O-glycosyl compounds, putative</fullName>
    </submittedName>
</protein>
<dbReference type="PANTHER" id="PTHR31044:SF103">
    <property type="entry name" value="MAJOR POLLEN ALLERGEN OLE E 10-LIKE"/>
    <property type="match status" value="1"/>
</dbReference>
<evidence type="ECO:0000256" key="3">
    <source>
        <dbReference type="ARBA" id="ARBA00022729"/>
    </source>
</evidence>
<evidence type="ECO:0000259" key="5">
    <source>
        <dbReference type="SMART" id="SM00768"/>
    </source>
</evidence>
<gene>
    <name evidence="6" type="ORF">RCOM_1343950</name>
</gene>
<evidence type="ECO:0000313" key="7">
    <source>
        <dbReference type="Proteomes" id="UP000008311"/>
    </source>
</evidence>
<keyword evidence="3 4" id="KW-0732">Signal</keyword>
<evidence type="ECO:0000256" key="4">
    <source>
        <dbReference type="SAM" id="SignalP"/>
    </source>
</evidence>
<feature type="domain" description="X8" evidence="5">
    <location>
        <begin position="51"/>
        <end position="132"/>
    </location>
</feature>
<dbReference type="GO" id="GO:0005886">
    <property type="term" value="C:plasma membrane"/>
    <property type="evidence" value="ECO:0007669"/>
    <property type="project" value="UniProtKB-SubCell"/>
</dbReference>
<keyword evidence="2" id="KW-0325">Glycoprotein</keyword>
<evidence type="ECO:0000256" key="1">
    <source>
        <dbReference type="ARBA" id="ARBA00004609"/>
    </source>
</evidence>
<dbReference type="EMBL" id="EQ973790">
    <property type="protein sequence ID" value="EEF47187.1"/>
    <property type="molecule type" value="Genomic_DNA"/>
</dbReference>
<dbReference type="PANTHER" id="PTHR31044">
    <property type="entry name" value="BETA-1,3 GLUCANASE"/>
    <property type="match status" value="1"/>
</dbReference>
<proteinExistence type="predicted"/>
<accession>B9RN64</accession>
<feature type="signal peptide" evidence="4">
    <location>
        <begin position="1"/>
        <end position="24"/>
    </location>
</feature>
<comment type="subcellular location">
    <subcellularLocation>
        <location evidence="1">Cell membrane</location>
        <topology evidence="1">Lipid-anchor</topology>
        <topology evidence="1">GPI-anchor</topology>
    </subcellularLocation>
</comment>